<evidence type="ECO:0008006" key="2">
    <source>
        <dbReference type="Google" id="ProtNLM"/>
    </source>
</evidence>
<sequence>MDTIKENYCFKGDCLDFWPAWSEDSNCASRDCALQKGPVCQLTKSFELVISHLEKGSGLCIPQGCVDPEYKNVINQSHSLTAMQIDTTPNAHNNVTSCPQLDSLDSSYIGYVNGGVSTLIEGALPLSLTDVCCIVHDLHYEIAEKDADYLDSDLALVNNLNWNETVHNESSSNTYIAKSYFEFTTGPGFDNPAWGDTNLITDSTKEQKDKLYYVQRVFNALLKVASDPVNQDVTNVTGPSLLEKRVIVDFGFVMKWYINKTGKFNFYKDFAPWLTNKQALKDAILAYTNGPTTAGGVPLIELEHGPIESWDVSAITNMDSLFLNNTVFNGDISTWDMSNVTTMYNMFDGATSFNQDISAWDLSSVKPYTTVTVGNNGTLPCKDYCSNGTNNEAPFESICVDGLNATTLESVGCESESAGGLTCYCNPMTCQGWAEDERNMLGQCDFRYVRNLDAADYVLSPPSEAAFRDVCCKTTCQGWAEDPQNNGGQCDFGYVANLDAADYDVYPGNEPQFKKVCCMPDPNWDP</sequence>
<dbReference type="EMBL" id="MN740564">
    <property type="protein sequence ID" value="QHU33852.1"/>
    <property type="molecule type" value="Genomic_DNA"/>
</dbReference>
<dbReference type="AlphaFoldDB" id="A0A6C0LX89"/>
<protein>
    <recommendedName>
        <fullName evidence="2">BspA family leucine-rich repeat surface protein</fullName>
    </recommendedName>
</protein>
<dbReference type="InterPro" id="IPR005046">
    <property type="entry name" value="DUF285"/>
</dbReference>
<reference evidence="1" key="1">
    <citation type="journal article" date="2020" name="Nature">
        <title>Giant virus diversity and host interactions through global metagenomics.</title>
        <authorList>
            <person name="Schulz F."/>
            <person name="Roux S."/>
            <person name="Paez-Espino D."/>
            <person name="Jungbluth S."/>
            <person name="Walsh D.A."/>
            <person name="Denef V.J."/>
            <person name="McMahon K.D."/>
            <person name="Konstantinidis K.T."/>
            <person name="Eloe-Fadrosh E.A."/>
            <person name="Kyrpides N.C."/>
            <person name="Woyke T."/>
        </authorList>
    </citation>
    <scope>NUCLEOTIDE SEQUENCE</scope>
    <source>
        <strain evidence="1">GVMAG-S-1016704-142</strain>
    </source>
</reference>
<organism evidence="1">
    <name type="scientific">viral metagenome</name>
    <dbReference type="NCBI Taxonomy" id="1070528"/>
    <lineage>
        <taxon>unclassified sequences</taxon>
        <taxon>metagenomes</taxon>
        <taxon>organismal metagenomes</taxon>
    </lineage>
</organism>
<proteinExistence type="predicted"/>
<evidence type="ECO:0000313" key="1">
    <source>
        <dbReference type="EMBL" id="QHU33852.1"/>
    </source>
</evidence>
<accession>A0A6C0LX89</accession>
<name>A0A6C0LX89_9ZZZZ</name>
<dbReference type="Pfam" id="PF03382">
    <property type="entry name" value="DUF285"/>
    <property type="match status" value="1"/>
</dbReference>